<dbReference type="Proteomes" id="UP000299102">
    <property type="component" value="Unassembled WGS sequence"/>
</dbReference>
<comment type="caution">
    <text evidence="2">The sequence shown here is derived from an EMBL/GenBank/DDBJ whole genome shotgun (WGS) entry which is preliminary data.</text>
</comment>
<evidence type="ECO:0000313" key="2">
    <source>
        <dbReference type="EMBL" id="GBP49087.1"/>
    </source>
</evidence>
<reference evidence="2 3" key="1">
    <citation type="journal article" date="2019" name="Commun. Biol.">
        <title>The bagworm genome reveals a unique fibroin gene that provides high tensile strength.</title>
        <authorList>
            <person name="Kono N."/>
            <person name="Nakamura H."/>
            <person name="Ohtoshi R."/>
            <person name="Tomita M."/>
            <person name="Numata K."/>
            <person name="Arakawa K."/>
        </authorList>
    </citation>
    <scope>NUCLEOTIDE SEQUENCE [LARGE SCALE GENOMIC DNA]</scope>
</reference>
<evidence type="ECO:0000256" key="1">
    <source>
        <dbReference type="SAM" id="MobiDB-lite"/>
    </source>
</evidence>
<sequence>MRERKCTVVFQHANKVECSHFPVERASRSCIVWIEMETSQAPHFAFNYEASQYAVKSQRPQTEAYNKYKTPRYKEKDGAKELRKHQRPQEVPGDCVSSKRDECRCASPNSGRLTSQLKIEFFSIKVSKEQHMKESCRGHFGSGTEMDRLAR</sequence>
<gene>
    <name evidence="2" type="ORF">EVAR_26795_1</name>
</gene>
<dbReference type="AlphaFoldDB" id="A0A4C1WG32"/>
<dbReference type="EMBL" id="BGZK01000537">
    <property type="protein sequence ID" value="GBP49087.1"/>
    <property type="molecule type" value="Genomic_DNA"/>
</dbReference>
<evidence type="ECO:0000313" key="3">
    <source>
        <dbReference type="Proteomes" id="UP000299102"/>
    </source>
</evidence>
<name>A0A4C1WG32_EUMVA</name>
<protein>
    <submittedName>
        <fullName evidence="2">Uncharacterized protein</fullName>
    </submittedName>
</protein>
<feature type="region of interest" description="Disordered" evidence="1">
    <location>
        <begin position="73"/>
        <end position="101"/>
    </location>
</feature>
<organism evidence="2 3">
    <name type="scientific">Eumeta variegata</name>
    <name type="common">Bagworm moth</name>
    <name type="synonym">Eumeta japonica</name>
    <dbReference type="NCBI Taxonomy" id="151549"/>
    <lineage>
        <taxon>Eukaryota</taxon>
        <taxon>Metazoa</taxon>
        <taxon>Ecdysozoa</taxon>
        <taxon>Arthropoda</taxon>
        <taxon>Hexapoda</taxon>
        <taxon>Insecta</taxon>
        <taxon>Pterygota</taxon>
        <taxon>Neoptera</taxon>
        <taxon>Endopterygota</taxon>
        <taxon>Lepidoptera</taxon>
        <taxon>Glossata</taxon>
        <taxon>Ditrysia</taxon>
        <taxon>Tineoidea</taxon>
        <taxon>Psychidae</taxon>
        <taxon>Oiketicinae</taxon>
        <taxon>Eumeta</taxon>
    </lineage>
</organism>
<proteinExistence type="predicted"/>
<keyword evidence="3" id="KW-1185">Reference proteome</keyword>
<accession>A0A4C1WG32</accession>